<dbReference type="PROSITE" id="PS01358">
    <property type="entry name" value="ZF_RANBP2_1"/>
    <property type="match status" value="1"/>
</dbReference>
<dbReference type="InterPro" id="IPR050409">
    <property type="entry name" value="E3_ubiq-protein_ligase"/>
</dbReference>
<evidence type="ECO:0000256" key="3">
    <source>
        <dbReference type="ARBA" id="ARBA00012485"/>
    </source>
</evidence>
<evidence type="ECO:0000256" key="1">
    <source>
        <dbReference type="ARBA" id="ARBA00000885"/>
    </source>
</evidence>
<comment type="caution">
    <text evidence="9">Lacks conserved residue(s) required for the propagation of feature annotation.</text>
</comment>
<dbReference type="GO" id="GO:0008270">
    <property type="term" value="F:zinc ion binding"/>
    <property type="evidence" value="ECO:0007669"/>
    <property type="project" value="UniProtKB-KW"/>
</dbReference>
<keyword evidence="10" id="KW-0812">Transmembrane</keyword>
<dbReference type="Pfam" id="PF00632">
    <property type="entry name" value="HECT"/>
    <property type="match status" value="1"/>
</dbReference>
<keyword evidence="10" id="KW-1133">Transmembrane helix</keyword>
<reference evidence="12" key="1">
    <citation type="submission" date="2019-06" db="EMBL/GenBank/DDBJ databases">
        <title>Genomics analysis of Aphanomyces spp. identifies a new class of oomycete effector associated with host adaptation.</title>
        <authorList>
            <person name="Gaulin E."/>
        </authorList>
    </citation>
    <scope>NUCLEOTIDE SEQUENCE</scope>
    <source>
        <strain evidence="12">CBS 578.67</strain>
    </source>
</reference>
<organism evidence="12">
    <name type="scientific">Aphanomyces stellatus</name>
    <dbReference type="NCBI Taxonomy" id="120398"/>
    <lineage>
        <taxon>Eukaryota</taxon>
        <taxon>Sar</taxon>
        <taxon>Stramenopiles</taxon>
        <taxon>Oomycota</taxon>
        <taxon>Saprolegniomycetes</taxon>
        <taxon>Saprolegniales</taxon>
        <taxon>Verrucalvaceae</taxon>
        <taxon>Aphanomyces</taxon>
    </lineage>
</organism>
<evidence type="ECO:0000256" key="8">
    <source>
        <dbReference type="ARBA" id="ARBA00022833"/>
    </source>
</evidence>
<comment type="catalytic activity">
    <reaction evidence="1">
        <text>S-ubiquitinyl-[E2 ubiquitin-conjugating enzyme]-L-cysteine + [acceptor protein]-L-lysine = [E2 ubiquitin-conjugating enzyme]-L-cysteine + N(6)-ubiquitinyl-[acceptor protein]-L-lysine.</text>
        <dbReference type="EC" id="2.3.2.26"/>
    </reaction>
</comment>
<dbReference type="GO" id="GO:0061630">
    <property type="term" value="F:ubiquitin protein ligase activity"/>
    <property type="evidence" value="ECO:0007669"/>
    <property type="project" value="UniProtKB-EC"/>
</dbReference>
<sequence length="443" mass="49863">MSSTNSTAPPDLNKTATVVFIFMGVAVMMIVVPCMCLRYYCFERRGEALLPNESLEATKWICGVCAFSNPPINTSCQLCDSPPATFVLAAPEFEAMDGTLRVDQLNPKQRAARFRKQWRRYFDGHMWSWVADLPPEDKCAYFVIGATDEGQSIQFGPLSSHLAKQTVLGRILPSWWFPHLEERRDLAFSLKYAWLMAYLTEAYNLHAKFTLSRATIFEQSMTALAQAPIDMLCRLTIVTLEGESAIDAGGVTREWYSLLALAILEPKQGLFITNKTDQSFFINPNSAKDHGPNHLERYLAIGRLLGRAIVDEQVLPFQFSVPLFKALLGYPVSIEDIRYLDAVVYSSLVFVRDCTSDVAELALTFSATLDASTEVDLVPNGRAIEVTCANKAEYIERMVQYLLFDRVAPQLEKMVQGLYDVLPQELLMPFDYKELELVLCGFA</sequence>
<evidence type="ECO:0000259" key="11">
    <source>
        <dbReference type="PROSITE" id="PS50237"/>
    </source>
</evidence>
<dbReference type="PANTHER" id="PTHR11254">
    <property type="entry name" value="HECT DOMAIN UBIQUITIN-PROTEIN LIGASE"/>
    <property type="match status" value="1"/>
</dbReference>
<dbReference type="EC" id="2.3.2.26" evidence="3"/>
<dbReference type="GO" id="GO:0006511">
    <property type="term" value="P:ubiquitin-dependent protein catabolic process"/>
    <property type="evidence" value="ECO:0007669"/>
    <property type="project" value="TreeGrafter"/>
</dbReference>
<keyword evidence="6" id="KW-0863">Zinc-finger</keyword>
<dbReference type="Gene3D" id="3.30.2160.10">
    <property type="entry name" value="Hect, E3 ligase catalytic domain"/>
    <property type="match status" value="1"/>
</dbReference>
<comment type="pathway">
    <text evidence="2">Protein modification; protein ubiquitination.</text>
</comment>
<evidence type="ECO:0000256" key="6">
    <source>
        <dbReference type="ARBA" id="ARBA00022771"/>
    </source>
</evidence>
<gene>
    <name evidence="12" type="ORF">As57867_003588</name>
</gene>
<dbReference type="SMART" id="SM00119">
    <property type="entry name" value="HECTc"/>
    <property type="match status" value="1"/>
</dbReference>
<dbReference type="AlphaFoldDB" id="A0A6A4ZRX8"/>
<evidence type="ECO:0000256" key="9">
    <source>
        <dbReference type="PROSITE-ProRule" id="PRU00104"/>
    </source>
</evidence>
<dbReference type="PROSITE" id="PS50237">
    <property type="entry name" value="HECT"/>
    <property type="match status" value="1"/>
</dbReference>
<dbReference type="Gene3D" id="3.90.1750.10">
    <property type="entry name" value="Hect, E3 ligase catalytic domains"/>
    <property type="match status" value="1"/>
</dbReference>
<dbReference type="SUPFAM" id="SSF56204">
    <property type="entry name" value="Hect, E3 ligase catalytic domain"/>
    <property type="match status" value="1"/>
</dbReference>
<dbReference type="PANTHER" id="PTHR11254:SF440">
    <property type="entry name" value="E3 UBIQUITIN-PROTEIN LIGASE NEDD-4"/>
    <property type="match status" value="1"/>
</dbReference>
<dbReference type="InterPro" id="IPR035983">
    <property type="entry name" value="Hect_E3_ubiquitin_ligase"/>
</dbReference>
<keyword evidence="4" id="KW-0808">Transferase</keyword>
<dbReference type="InterPro" id="IPR001876">
    <property type="entry name" value="Znf_RanBP2"/>
</dbReference>
<keyword evidence="7 9" id="KW-0833">Ubl conjugation pathway</keyword>
<dbReference type="InterPro" id="IPR000569">
    <property type="entry name" value="HECT_dom"/>
</dbReference>
<protein>
    <recommendedName>
        <fullName evidence="3">HECT-type E3 ubiquitin transferase</fullName>
        <ecNumber evidence="3">2.3.2.26</ecNumber>
    </recommendedName>
</protein>
<dbReference type="OrthoDB" id="60997at2759"/>
<name>A0A6A4ZRX8_9STRA</name>
<dbReference type="InterPro" id="IPR036443">
    <property type="entry name" value="Znf_RanBP2_sf"/>
</dbReference>
<evidence type="ECO:0000256" key="10">
    <source>
        <dbReference type="SAM" id="Phobius"/>
    </source>
</evidence>
<keyword evidence="10" id="KW-0472">Membrane</keyword>
<keyword evidence="8" id="KW-0862">Zinc</keyword>
<dbReference type="GO" id="GO:0005737">
    <property type="term" value="C:cytoplasm"/>
    <property type="evidence" value="ECO:0007669"/>
    <property type="project" value="TreeGrafter"/>
</dbReference>
<proteinExistence type="predicted"/>
<comment type="caution">
    <text evidence="12">The sequence shown here is derived from an EMBL/GenBank/DDBJ whole genome shotgun (WGS) entry which is preliminary data.</text>
</comment>
<evidence type="ECO:0000313" key="12">
    <source>
        <dbReference type="EMBL" id="KAF0715037.1"/>
    </source>
</evidence>
<evidence type="ECO:0000256" key="7">
    <source>
        <dbReference type="ARBA" id="ARBA00022786"/>
    </source>
</evidence>
<keyword evidence="5" id="KW-0479">Metal-binding</keyword>
<feature type="domain" description="HECT" evidence="11">
    <location>
        <begin position="227"/>
        <end position="443"/>
    </location>
</feature>
<evidence type="ECO:0000256" key="5">
    <source>
        <dbReference type="ARBA" id="ARBA00022723"/>
    </source>
</evidence>
<dbReference type="SUPFAM" id="SSF90209">
    <property type="entry name" value="Ran binding protein zinc finger-like"/>
    <property type="match status" value="1"/>
</dbReference>
<feature type="transmembrane region" description="Helical" evidence="10">
    <location>
        <begin position="20"/>
        <end position="41"/>
    </location>
</feature>
<feature type="non-terminal residue" evidence="12">
    <location>
        <position position="443"/>
    </location>
</feature>
<evidence type="ECO:0000256" key="2">
    <source>
        <dbReference type="ARBA" id="ARBA00004906"/>
    </source>
</evidence>
<dbReference type="EMBL" id="VJMH01000646">
    <property type="protein sequence ID" value="KAF0715037.1"/>
    <property type="molecule type" value="Genomic_DNA"/>
</dbReference>
<accession>A0A6A4ZRX8</accession>
<dbReference type="GO" id="GO:0016567">
    <property type="term" value="P:protein ubiquitination"/>
    <property type="evidence" value="ECO:0007669"/>
    <property type="project" value="TreeGrafter"/>
</dbReference>
<evidence type="ECO:0000256" key="4">
    <source>
        <dbReference type="ARBA" id="ARBA00022679"/>
    </source>
</evidence>